<proteinExistence type="predicted"/>
<reference evidence="1" key="1">
    <citation type="submission" date="2018-02" db="EMBL/GenBank/DDBJ databases">
        <authorList>
            <person name="Cohen D.B."/>
            <person name="Kent A.D."/>
        </authorList>
    </citation>
    <scope>NUCLEOTIDE SEQUENCE</scope>
</reference>
<accession>A0A2N9FCZ7</accession>
<gene>
    <name evidence="1" type="ORF">FSB_LOCUS12643</name>
</gene>
<sequence>MGFLIGSLQHRSGVSKGVSTPWKFRNRGLRWWWLDLSRALISHGSAKLMATMGFDRPTIAWVVRFLCWQVSCDLDL</sequence>
<name>A0A2N9FCZ7_FAGSY</name>
<evidence type="ECO:0000313" key="1">
    <source>
        <dbReference type="EMBL" id="SPC84761.1"/>
    </source>
</evidence>
<protein>
    <submittedName>
        <fullName evidence="1">Uncharacterized protein</fullName>
    </submittedName>
</protein>
<dbReference type="AlphaFoldDB" id="A0A2N9FCZ7"/>
<dbReference type="EMBL" id="OIVN01000732">
    <property type="protein sequence ID" value="SPC84761.1"/>
    <property type="molecule type" value="Genomic_DNA"/>
</dbReference>
<organism evidence="1">
    <name type="scientific">Fagus sylvatica</name>
    <name type="common">Beechnut</name>
    <dbReference type="NCBI Taxonomy" id="28930"/>
    <lineage>
        <taxon>Eukaryota</taxon>
        <taxon>Viridiplantae</taxon>
        <taxon>Streptophyta</taxon>
        <taxon>Embryophyta</taxon>
        <taxon>Tracheophyta</taxon>
        <taxon>Spermatophyta</taxon>
        <taxon>Magnoliopsida</taxon>
        <taxon>eudicotyledons</taxon>
        <taxon>Gunneridae</taxon>
        <taxon>Pentapetalae</taxon>
        <taxon>rosids</taxon>
        <taxon>fabids</taxon>
        <taxon>Fagales</taxon>
        <taxon>Fagaceae</taxon>
        <taxon>Fagus</taxon>
    </lineage>
</organism>